<name>A0A3B0K856_DROGU</name>
<protein>
    <submittedName>
        <fullName evidence="4">Blast:Interaptin</fullName>
    </submittedName>
</protein>
<proteinExistence type="predicted"/>
<dbReference type="GO" id="GO:0005652">
    <property type="term" value="C:nuclear lamina"/>
    <property type="evidence" value="ECO:0007669"/>
    <property type="project" value="TreeGrafter"/>
</dbReference>
<dbReference type="GO" id="GO:0051664">
    <property type="term" value="P:nuclear pore localization"/>
    <property type="evidence" value="ECO:0007669"/>
    <property type="project" value="TreeGrafter"/>
</dbReference>
<dbReference type="GO" id="GO:0090435">
    <property type="term" value="P:protein localization to nuclear envelope"/>
    <property type="evidence" value="ECO:0007669"/>
    <property type="project" value="TreeGrafter"/>
</dbReference>
<dbReference type="GO" id="GO:0005200">
    <property type="term" value="F:structural constituent of cytoskeleton"/>
    <property type="evidence" value="ECO:0007669"/>
    <property type="project" value="TreeGrafter"/>
</dbReference>
<dbReference type="Pfam" id="PF15934">
    <property type="entry name" value="Yuri_gagarin"/>
    <property type="match status" value="1"/>
</dbReference>
<gene>
    <name evidence="4" type="ORF">DGUA_6G013559</name>
</gene>
<evidence type="ECO:0000256" key="2">
    <source>
        <dbReference type="SAM" id="Coils"/>
    </source>
</evidence>
<evidence type="ECO:0000256" key="1">
    <source>
        <dbReference type="ARBA" id="ARBA00023054"/>
    </source>
</evidence>
<dbReference type="GO" id="GO:0007097">
    <property type="term" value="P:nuclear migration"/>
    <property type="evidence" value="ECO:0007669"/>
    <property type="project" value="TreeGrafter"/>
</dbReference>
<dbReference type="GO" id="GO:0031507">
    <property type="term" value="P:heterochromatin formation"/>
    <property type="evidence" value="ECO:0007669"/>
    <property type="project" value="TreeGrafter"/>
</dbReference>
<organism evidence="4 5">
    <name type="scientific">Drosophila guanche</name>
    <name type="common">Fruit fly</name>
    <dbReference type="NCBI Taxonomy" id="7266"/>
    <lineage>
        <taxon>Eukaryota</taxon>
        <taxon>Metazoa</taxon>
        <taxon>Ecdysozoa</taxon>
        <taxon>Arthropoda</taxon>
        <taxon>Hexapoda</taxon>
        <taxon>Insecta</taxon>
        <taxon>Pterygota</taxon>
        <taxon>Neoptera</taxon>
        <taxon>Endopterygota</taxon>
        <taxon>Diptera</taxon>
        <taxon>Brachycera</taxon>
        <taxon>Muscomorpha</taxon>
        <taxon>Ephydroidea</taxon>
        <taxon>Drosophilidae</taxon>
        <taxon>Drosophila</taxon>
        <taxon>Sophophora</taxon>
    </lineage>
</organism>
<keyword evidence="5" id="KW-1185">Reference proteome</keyword>
<evidence type="ECO:0000313" key="4">
    <source>
        <dbReference type="EMBL" id="SPP81816.1"/>
    </source>
</evidence>
<sequence length="884" mass="101773">MSDKRGFVLDAESMGLCNPEKPTTSGQHKCQNCEHENTAQKAEKAGDRDFHSTCNVISKPLPTEHFRQLMDELPKLPDEAFQMNLKLNKNFLRRLADIDSLDCQESQGGDSMSIAQQVRLVTYQEWVEFLLHSNSVIFSNISELEKATYGKVMACMQSVKGEQQHTLDDSRKQRKDLCTIVKFLQNAYYKGVWDTTNMSLETMTVNQLLGFPREQRHPQSESEKMAECMKSLVNEMASKHDEVCHLKSQLCALDEVVQTARQKLILKDQCIAQLNQQLQQIKECLANVPQPSPCYEAPKEEVQIGDMVASCFLESLCLKDKEESKLLKTLDTELNELLELHSRHEMKSMEACRNRLYGFFEKFSKELVEATRNLENVRSQLRALRDDPGSDPYSTPISLVGPGPDGTSLEDLLQQLQAYNKATKEMHSNNLQLVTENNDLHSQLKAESSANTRSSEIIRGIADKLVEMGFQDFTNNEIYETDSTHNPFCAVLNELYENKKDTNSLEDQLLGKTNQRLACQISCLQEKLEDRDAQVSELQGMIHSYSDFSDYQRLKEEIYSLKQTHSAQQHKLRELTTLLKSREELRAELCKEHEELERTYEDQCKELKKSKKRQQCLEESVSQGEKVLEEVTVERNLLREEIMALKEKEATAAGRERALGDQLNFTQKELNNSRQVIKNLQDHLKQGKQRHREVVEQLEVANITMNQQMREFQCECQRMRGKLKQQAEVNQQQEEIISSFRQWKDAQIRADEARRRCEKRAEEHISLLVEENQTLVHEYRALHRDHSLLEAEIQRVKQAIQRTTTSPQTTSPDCARVPPHMGDEQMSARLRSLANTSQRLAIHSKMLNDQTSLRKGAQQEQESPSLSRNTQSSDSPLLEQHPNP</sequence>
<dbReference type="OrthoDB" id="6350415at2759"/>
<dbReference type="PANTHER" id="PTHR45721">
    <property type="entry name" value="LAMIN DM0-RELATED"/>
    <property type="match status" value="1"/>
</dbReference>
<reference evidence="5" key="1">
    <citation type="submission" date="2018-01" db="EMBL/GenBank/DDBJ databases">
        <authorList>
            <person name="Alioto T."/>
            <person name="Alioto T."/>
        </authorList>
    </citation>
    <scope>NUCLEOTIDE SEQUENCE [LARGE SCALE GENOMIC DNA]</scope>
</reference>
<feature type="coiled-coil region" evidence="2">
    <location>
        <begin position="579"/>
        <end position="715"/>
    </location>
</feature>
<accession>A0A3B0K856</accession>
<feature type="region of interest" description="Disordered" evidence="3">
    <location>
        <begin position="847"/>
        <end position="884"/>
    </location>
</feature>
<dbReference type="OMA" id="PRINCEL"/>
<keyword evidence="1 2" id="KW-0175">Coiled coil</keyword>
<dbReference type="EMBL" id="OUUW01000006">
    <property type="protein sequence ID" value="SPP81816.1"/>
    <property type="molecule type" value="Genomic_DNA"/>
</dbReference>
<dbReference type="GO" id="GO:0006998">
    <property type="term" value="P:nuclear envelope organization"/>
    <property type="evidence" value="ECO:0007669"/>
    <property type="project" value="TreeGrafter"/>
</dbReference>
<dbReference type="InterPro" id="IPR031843">
    <property type="entry name" value="Yuri_gagarin"/>
</dbReference>
<dbReference type="PANTHER" id="PTHR45721:SF11">
    <property type="entry name" value="LAMIN DM0-RELATED"/>
    <property type="match status" value="1"/>
</dbReference>
<feature type="compositionally biased region" description="Polar residues" evidence="3">
    <location>
        <begin position="847"/>
        <end position="875"/>
    </location>
</feature>
<evidence type="ECO:0000256" key="3">
    <source>
        <dbReference type="SAM" id="MobiDB-lite"/>
    </source>
</evidence>
<dbReference type="Proteomes" id="UP000268350">
    <property type="component" value="Unassembled WGS sequence"/>
</dbReference>
<evidence type="ECO:0000313" key="5">
    <source>
        <dbReference type="Proteomes" id="UP000268350"/>
    </source>
</evidence>
<dbReference type="AlphaFoldDB" id="A0A3B0K856"/>
<feature type="compositionally biased region" description="Low complexity" evidence="3">
    <location>
        <begin position="801"/>
        <end position="812"/>
    </location>
</feature>
<feature type="region of interest" description="Disordered" evidence="3">
    <location>
        <begin position="799"/>
        <end position="821"/>
    </location>
</feature>
<feature type="coiled-coil region" evidence="2">
    <location>
        <begin position="327"/>
        <end position="429"/>
    </location>
</feature>